<dbReference type="HOGENOM" id="CLU_2308697_0_0_1"/>
<dbReference type="EnsemblMetazoa" id="CapteT184855">
    <property type="protein sequence ID" value="CapteP184855"/>
    <property type="gene ID" value="CapteG184855"/>
</dbReference>
<feature type="transmembrane region" description="Helical" evidence="1">
    <location>
        <begin position="12"/>
        <end position="29"/>
    </location>
</feature>
<keyword evidence="1" id="KW-0812">Transmembrane</keyword>
<proteinExistence type="predicted"/>
<evidence type="ECO:0000313" key="3">
    <source>
        <dbReference type="Proteomes" id="UP000014760"/>
    </source>
</evidence>
<organism evidence="2 3">
    <name type="scientific">Capitella teleta</name>
    <name type="common">Polychaete worm</name>
    <dbReference type="NCBI Taxonomy" id="283909"/>
    <lineage>
        <taxon>Eukaryota</taxon>
        <taxon>Metazoa</taxon>
        <taxon>Spiralia</taxon>
        <taxon>Lophotrochozoa</taxon>
        <taxon>Annelida</taxon>
        <taxon>Polychaeta</taxon>
        <taxon>Sedentaria</taxon>
        <taxon>Scolecida</taxon>
        <taxon>Capitellidae</taxon>
        <taxon>Capitella</taxon>
    </lineage>
</organism>
<keyword evidence="1" id="KW-0472">Membrane</keyword>
<sequence length="100" mass="10924">MAGLKRLGGKLALWFIFLALSSFVALFWCEMVHLRPRTSDAPPKPEAAHALQRKEALPDILCESKEVQINGSNDDGDGMMMPGDQARAQQVAVFALATPE</sequence>
<name>X1ZH63_CAPTE</name>
<keyword evidence="3" id="KW-1185">Reference proteome</keyword>
<dbReference type="AlphaFoldDB" id="X1ZH63"/>
<evidence type="ECO:0000256" key="1">
    <source>
        <dbReference type="SAM" id="Phobius"/>
    </source>
</evidence>
<keyword evidence="1" id="KW-1133">Transmembrane helix</keyword>
<dbReference type="EMBL" id="AMQN01000391">
    <property type="status" value="NOT_ANNOTATED_CDS"/>
    <property type="molecule type" value="Genomic_DNA"/>
</dbReference>
<reference evidence="3" key="1">
    <citation type="submission" date="2012-12" db="EMBL/GenBank/DDBJ databases">
        <authorList>
            <person name="Hellsten U."/>
            <person name="Grimwood J."/>
            <person name="Chapman J.A."/>
            <person name="Shapiro H."/>
            <person name="Aerts A."/>
            <person name="Otillar R.P."/>
            <person name="Terry A.Y."/>
            <person name="Boore J.L."/>
            <person name="Simakov O."/>
            <person name="Marletaz F."/>
            <person name="Cho S.-J."/>
            <person name="Edsinger-Gonzales E."/>
            <person name="Havlak P."/>
            <person name="Kuo D.-H."/>
            <person name="Larsson T."/>
            <person name="Lv J."/>
            <person name="Arendt D."/>
            <person name="Savage R."/>
            <person name="Osoegawa K."/>
            <person name="de Jong P."/>
            <person name="Lindberg D.R."/>
            <person name="Seaver E.C."/>
            <person name="Weisblat D.A."/>
            <person name="Putnam N.H."/>
            <person name="Grigoriev I.V."/>
            <person name="Rokhsar D.S."/>
        </authorList>
    </citation>
    <scope>NUCLEOTIDE SEQUENCE</scope>
    <source>
        <strain evidence="3">I ESC-2004</strain>
    </source>
</reference>
<dbReference type="Proteomes" id="UP000014760">
    <property type="component" value="Unassembled WGS sequence"/>
</dbReference>
<accession>X1ZH63</accession>
<reference evidence="2" key="3">
    <citation type="submission" date="2015-06" db="UniProtKB">
        <authorList>
            <consortium name="EnsemblMetazoa"/>
        </authorList>
    </citation>
    <scope>IDENTIFICATION</scope>
</reference>
<protein>
    <submittedName>
        <fullName evidence="2">Uncharacterized protein</fullName>
    </submittedName>
</protein>
<reference evidence="3" key="2">
    <citation type="journal article" date="2013" name="Nature">
        <title>Insights into bilaterian evolution from three spiralian genomes.</title>
        <authorList>
            <person name="Simakov O."/>
            <person name="Marletaz F."/>
            <person name="Cho S.J."/>
            <person name="Edsinger-Gonzales E."/>
            <person name="Havlak P."/>
            <person name="Hellsten U."/>
            <person name="Kuo D.H."/>
            <person name="Larsson T."/>
            <person name="Lv J."/>
            <person name="Arendt D."/>
            <person name="Savage R."/>
            <person name="Osoegawa K."/>
            <person name="de Jong P."/>
            <person name="Grimwood J."/>
            <person name="Chapman J.A."/>
            <person name="Shapiro H."/>
            <person name="Aerts A."/>
            <person name="Otillar R.P."/>
            <person name="Terry A.Y."/>
            <person name="Boore J.L."/>
            <person name="Grigoriev I.V."/>
            <person name="Lindberg D.R."/>
            <person name="Seaver E.C."/>
            <person name="Weisblat D.A."/>
            <person name="Putnam N.H."/>
            <person name="Rokhsar D.S."/>
        </authorList>
    </citation>
    <scope>NUCLEOTIDE SEQUENCE</scope>
    <source>
        <strain evidence="3">I ESC-2004</strain>
    </source>
</reference>
<evidence type="ECO:0000313" key="2">
    <source>
        <dbReference type="EnsemblMetazoa" id="CapteP184855"/>
    </source>
</evidence>